<name>A0ACC2XUP7_9TREE</name>
<dbReference type="Proteomes" id="UP001234202">
    <property type="component" value="Unassembled WGS sequence"/>
</dbReference>
<accession>A0ACC2XUP7</accession>
<dbReference type="EMBL" id="JASBWV010000002">
    <property type="protein sequence ID" value="KAJ9127325.1"/>
    <property type="molecule type" value="Genomic_DNA"/>
</dbReference>
<evidence type="ECO:0000313" key="2">
    <source>
        <dbReference type="Proteomes" id="UP001234202"/>
    </source>
</evidence>
<organism evidence="1 2">
    <name type="scientific">Naganishia onofrii</name>
    <dbReference type="NCBI Taxonomy" id="1851511"/>
    <lineage>
        <taxon>Eukaryota</taxon>
        <taxon>Fungi</taxon>
        <taxon>Dikarya</taxon>
        <taxon>Basidiomycota</taxon>
        <taxon>Agaricomycotina</taxon>
        <taxon>Tremellomycetes</taxon>
        <taxon>Filobasidiales</taxon>
        <taxon>Filobasidiaceae</taxon>
        <taxon>Naganishia</taxon>
    </lineage>
</organism>
<sequence>MSTSSYTVSASAAPAAPEAALQGVISPEGYTMLHELGSGGYATVYKARRESDGEIFAIKVVNTTDMDEREIRSLRRELSIHESLDHSNIVQYVDVSQDVQRQLFFIVLEFCPGGDLAELIERHFAITRYINEDLIWGYLRQLAGALEHLHEPSSRSVSASTVILHRDIKPANILMSEDQLHVKLADFGLARETEVEEWATSYCGTMDYMSPEMCAKDVTAVSTNEASDIWSLGCVMYELCALQPLFIDDDDESVKRLIRKGISPRLPSAYSSELGDVLQAMLSSNPLERPSATELLKLSISKLDSLSSAWLSETLEQNQDLCCRIAELEAQVAFLQENAVAKEQAAAEQRREDEAERSFYDREISKLKKKADGERDARHNYQVALASAHTKIQQLEQQNIQQDAELAAQIDAVASREAAIRLREQALAAQERDHQKVVQKSANVAVSVVKRHNVGHRAVPVTVPVKGLPRYASNTSCSSFASSSATGNDTSRSASPTTSAPSGTSLASRIPRSIKREKVLTTVSVTSNTRPVNLASVARAAIAAAAVSGKRKLEALNGMDILGTAVANVQKRPRGLQQFAGLRQRM</sequence>
<protein>
    <submittedName>
        <fullName evidence="1">Uncharacterized protein</fullName>
    </submittedName>
</protein>
<reference evidence="1" key="1">
    <citation type="submission" date="2023-04" db="EMBL/GenBank/DDBJ databases">
        <title>Draft Genome sequencing of Naganishia species isolated from polar environments using Oxford Nanopore Technology.</title>
        <authorList>
            <person name="Leo P."/>
            <person name="Venkateswaran K."/>
        </authorList>
    </citation>
    <scope>NUCLEOTIDE SEQUENCE</scope>
    <source>
        <strain evidence="1">DBVPG 5303</strain>
    </source>
</reference>
<comment type="caution">
    <text evidence="1">The sequence shown here is derived from an EMBL/GenBank/DDBJ whole genome shotgun (WGS) entry which is preliminary data.</text>
</comment>
<gene>
    <name evidence="1" type="ORF">QFC24_000732</name>
</gene>
<evidence type="ECO:0000313" key="1">
    <source>
        <dbReference type="EMBL" id="KAJ9127325.1"/>
    </source>
</evidence>
<proteinExistence type="predicted"/>
<keyword evidence="2" id="KW-1185">Reference proteome</keyword>